<dbReference type="PANTHER" id="PTHR46209">
    <property type="entry name" value="PX DOMAIN-CONTAINING PROTEIN"/>
    <property type="match status" value="1"/>
</dbReference>
<reference evidence="13" key="1">
    <citation type="submission" date="2025-08" db="UniProtKB">
        <authorList>
            <consortium name="RefSeq"/>
        </authorList>
    </citation>
    <scope>IDENTIFICATION</scope>
</reference>
<accession>A0AAJ6QTU1</accession>
<dbReference type="Gene3D" id="3.30.1520.10">
    <property type="entry name" value="Phox-like domain"/>
    <property type="match status" value="1"/>
</dbReference>
<dbReference type="SUPFAM" id="SSF64268">
    <property type="entry name" value="PX domain"/>
    <property type="match status" value="1"/>
</dbReference>
<evidence type="ECO:0000313" key="12">
    <source>
        <dbReference type="Proteomes" id="UP000694867"/>
    </source>
</evidence>
<evidence type="ECO:0000256" key="10">
    <source>
        <dbReference type="ARBA" id="ARBA00029433"/>
    </source>
</evidence>
<evidence type="ECO:0000256" key="9">
    <source>
        <dbReference type="ARBA" id="ARBA00023136"/>
    </source>
</evidence>
<evidence type="ECO:0000259" key="11">
    <source>
        <dbReference type="PROSITE" id="PS50195"/>
    </source>
</evidence>
<protein>
    <submittedName>
        <fullName evidence="13">Uncharacterized protein LOC100904087 isoform X1</fullName>
    </submittedName>
</protein>
<feature type="domain" description="PX" evidence="11">
    <location>
        <begin position="32"/>
        <end position="149"/>
    </location>
</feature>
<dbReference type="Pfam" id="PF00787">
    <property type="entry name" value="PX"/>
    <property type="match status" value="1"/>
</dbReference>
<evidence type="ECO:0000256" key="8">
    <source>
        <dbReference type="ARBA" id="ARBA00023121"/>
    </source>
</evidence>
<evidence type="ECO:0000256" key="3">
    <source>
        <dbReference type="ARBA" id="ARBA00010883"/>
    </source>
</evidence>
<evidence type="ECO:0000256" key="6">
    <source>
        <dbReference type="ARBA" id="ARBA00022753"/>
    </source>
</evidence>
<keyword evidence="9" id="KW-0472">Membrane</keyword>
<dbReference type="GO" id="GO:0016050">
    <property type="term" value="P:vesicle organization"/>
    <property type="evidence" value="ECO:0007669"/>
    <property type="project" value="TreeGrafter"/>
</dbReference>
<gene>
    <name evidence="13" type="primary">LOC100904087</name>
</gene>
<dbReference type="GO" id="GO:0005768">
    <property type="term" value="C:endosome"/>
    <property type="evidence" value="ECO:0007669"/>
    <property type="project" value="UniProtKB-SubCell"/>
</dbReference>
<comment type="similarity">
    <text evidence="3">Belongs to the sorting nexin family.</text>
</comment>
<dbReference type="GeneID" id="100904087"/>
<dbReference type="RefSeq" id="XP_003743575.1">
    <property type="nucleotide sequence ID" value="XM_003743527.1"/>
</dbReference>
<evidence type="ECO:0000256" key="7">
    <source>
        <dbReference type="ARBA" id="ARBA00022927"/>
    </source>
</evidence>
<evidence type="ECO:0000256" key="5">
    <source>
        <dbReference type="ARBA" id="ARBA00022490"/>
    </source>
</evidence>
<evidence type="ECO:0000256" key="1">
    <source>
        <dbReference type="ARBA" id="ARBA00004177"/>
    </source>
</evidence>
<sequence>MVVANQTMGSSSARRDVNAIGILDDDVAETIFLEVSVINPITRKLDDGELVTTYAIYIETNDSAFTMSKSMVRRRYSDFVTLRSILLEQHPSTTVPKLPGRTFFGKRFDQRFIQERCHSLQIFLKEIIEQPVFLSNKSLHLFLQSSLPMDKVQNVANGAESFELPHNNAPLILRPVDAKKPTGRVGILKQESCASLSLASNVEHECCIKTKHQHIRVGSGIVVCPFVPGAHQAMASSAPFNIPGQQHSPVNIRSCASDTCLDGAVSGGNGASSLNGSKKRVSFFIEKENKRSLMSKVAEVHSSQDVTA</sequence>
<proteinExistence type="inferred from homology"/>
<dbReference type="PANTHER" id="PTHR46209:SF3">
    <property type="entry name" value="PX DOMAIN-CONTAINING PROTEIN"/>
    <property type="match status" value="1"/>
</dbReference>
<keyword evidence="6" id="KW-0967">Endosome</keyword>
<dbReference type="Proteomes" id="UP000694867">
    <property type="component" value="Unplaced"/>
</dbReference>
<organism evidence="12 13">
    <name type="scientific">Galendromus occidentalis</name>
    <name type="common">western predatory mite</name>
    <dbReference type="NCBI Taxonomy" id="34638"/>
    <lineage>
        <taxon>Eukaryota</taxon>
        <taxon>Metazoa</taxon>
        <taxon>Ecdysozoa</taxon>
        <taxon>Arthropoda</taxon>
        <taxon>Chelicerata</taxon>
        <taxon>Arachnida</taxon>
        <taxon>Acari</taxon>
        <taxon>Parasitiformes</taxon>
        <taxon>Mesostigmata</taxon>
        <taxon>Gamasina</taxon>
        <taxon>Phytoseioidea</taxon>
        <taxon>Phytoseiidae</taxon>
        <taxon>Typhlodrominae</taxon>
        <taxon>Galendromus</taxon>
    </lineage>
</organism>
<keyword evidence="12" id="KW-1185">Reference proteome</keyword>
<keyword evidence="4" id="KW-0813">Transport</keyword>
<dbReference type="AlphaFoldDB" id="A0AAJ6QTU1"/>
<evidence type="ECO:0000256" key="4">
    <source>
        <dbReference type="ARBA" id="ARBA00022448"/>
    </source>
</evidence>
<dbReference type="InterPro" id="IPR001683">
    <property type="entry name" value="PX_dom"/>
</dbReference>
<evidence type="ECO:0000313" key="13">
    <source>
        <dbReference type="RefSeq" id="XP_003743575.1"/>
    </source>
</evidence>
<dbReference type="InterPro" id="IPR043544">
    <property type="entry name" value="SNX10/11"/>
</dbReference>
<keyword evidence="7" id="KW-0653">Protein transport</keyword>
<comment type="subcellular location">
    <subcellularLocation>
        <location evidence="2">Cytoplasm</location>
    </subcellularLocation>
    <subcellularLocation>
        <location evidence="10">Endomembrane system</location>
        <topology evidence="10">Peripheral membrane protein</topology>
        <orientation evidence="10">Cytoplasmic side</orientation>
    </subcellularLocation>
    <subcellularLocation>
        <location evidence="1">Endosome</location>
    </subcellularLocation>
</comment>
<name>A0AAJ6QTU1_9ACAR</name>
<keyword evidence="8" id="KW-0446">Lipid-binding</keyword>
<dbReference type="GO" id="GO:1901981">
    <property type="term" value="F:phosphatidylinositol phosphate binding"/>
    <property type="evidence" value="ECO:0007669"/>
    <property type="project" value="TreeGrafter"/>
</dbReference>
<keyword evidence="5" id="KW-0963">Cytoplasm</keyword>
<dbReference type="InterPro" id="IPR036871">
    <property type="entry name" value="PX_dom_sf"/>
</dbReference>
<dbReference type="SMART" id="SM00312">
    <property type="entry name" value="PX"/>
    <property type="match status" value="1"/>
</dbReference>
<evidence type="ECO:0000256" key="2">
    <source>
        <dbReference type="ARBA" id="ARBA00004496"/>
    </source>
</evidence>
<dbReference type="GO" id="GO:0006886">
    <property type="term" value="P:intracellular protein transport"/>
    <property type="evidence" value="ECO:0007669"/>
    <property type="project" value="InterPro"/>
</dbReference>
<dbReference type="PROSITE" id="PS50195">
    <property type="entry name" value="PX"/>
    <property type="match status" value="1"/>
</dbReference>